<dbReference type="RefSeq" id="YP_009059691.1">
    <property type="nucleotide sequence ID" value="NC_024944.1"/>
</dbReference>
<dbReference type="SMART" id="SM00465">
    <property type="entry name" value="GIYc"/>
    <property type="match status" value="1"/>
</dbReference>
<dbReference type="Gene3D" id="3.40.1440.10">
    <property type="entry name" value="GIY-YIG endonuclease"/>
    <property type="match status" value="1"/>
</dbReference>
<name>A0A088S6E2_9FUNG</name>
<protein>
    <submittedName>
        <fullName evidence="2">GIY-YIG endonuclease</fullName>
    </submittedName>
</protein>
<evidence type="ECO:0000259" key="1">
    <source>
        <dbReference type="SMART" id="SM00465"/>
    </source>
</evidence>
<keyword evidence="2" id="KW-0496">Mitochondrion</keyword>
<dbReference type="InterPro" id="IPR035901">
    <property type="entry name" value="GIY-YIG_endonuc_sf"/>
</dbReference>
<dbReference type="GO" id="GO:0004519">
    <property type="term" value="F:endonuclease activity"/>
    <property type="evidence" value="ECO:0007669"/>
    <property type="project" value="UniProtKB-KW"/>
</dbReference>
<reference evidence="2" key="1">
    <citation type="submission" date="2014-08" db="EMBL/GenBank/DDBJ databases">
        <title>Complete mtDNA Sequence of the Mucoralean Fusion Parasite Parasitella parasitica.</title>
        <authorList>
            <person name="Ellenberger S."/>
            <person name="Burmester A."/>
            <person name="Wostemeyer J."/>
        </authorList>
    </citation>
    <scope>NUCLEOTIDE SEQUENCE</scope>
    <source>
        <strain evidence="2">CBS 412.66</strain>
    </source>
</reference>
<dbReference type="GeneID" id="20466192"/>
<dbReference type="SUPFAM" id="SSF64496">
    <property type="entry name" value="DNA-binding domain of intron-encoded endonucleases"/>
    <property type="match status" value="1"/>
</dbReference>
<dbReference type="AlphaFoldDB" id="A0A088S6E2"/>
<geneLocation type="mitochondrion" evidence="2"/>
<gene>
    <name evidence="2" type="primary">orf94</name>
</gene>
<dbReference type="InterPro" id="IPR006350">
    <property type="entry name" value="Intron_endoG1"/>
</dbReference>
<sequence>MKECPPILGKDWPYISTHFINKNGSINSNLPKLSGIYAYQLINDPNKLYVGMSIDLSKRHITHVKNTVYKETHSPVFYAAVNKYGWDAFRLIILETTDLVDNNDKEAIMQIYEREQFYFNLCRPCYNVNLIAGPSYQGYIWTPEQSLQQSLKQRGISRPRPDKTGVSFKHSDETKNKIKLRAGGVIVEVYENDILLNSFNSLKKAGEFYNVHYSTIQRYGDTNKLWDNKYLFKLIPKVIRKSINNKVLIDVQLLPLDPSITISSQVRGTVVDILDKDNNLIYKFNTVSDACQY</sequence>
<keyword evidence="2" id="KW-0540">Nuclease</keyword>
<keyword evidence="2" id="KW-0255">Endonuclease</keyword>
<feature type="domain" description="GIY-YIG" evidence="1">
    <location>
        <begin position="35"/>
        <end position="132"/>
    </location>
</feature>
<proteinExistence type="predicted"/>
<dbReference type="InterPro" id="IPR003647">
    <property type="entry name" value="Intron_nuc_1_rpt"/>
</dbReference>
<dbReference type="SUPFAM" id="SSF82771">
    <property type="entry name" value="GIY-YIG endonuclease"/>
    <property type="match status" value="1"/>
</dbReference>
<dbReference type="NCBIfam" id="TIGR01453">
    <property type="entry name" value="grpIintron_endo"/>
    <property type="match status" value="1"/>
</dbReference>
<dbReference type="SMART" id="SM00497">
    <property type="entry name" value="IENR1"/>
    <property type="match status" value="1"/>
</dbReference>
<keyword evidence="2" id="KW-0378">Hydrolase</keyword>
<accession>A0A088S6E2</accession>
<dbReference type="Pfam" id="PF01541">
    <property type="entry name" value="GIY-YIG"/>
    <property type="match status" value="1"/>
</dbReference>
<dbReference type="InterPro" id="IPR000305">
    <property type="entry name" value="GIY-YIG_endonuc"/>
</dbReference>
<evidence type="ECO:0000313" key="2">
    <source>
        <dbReference type="EMBL" id="AIO05741.1"/>
    </source>
</evidence>
<dbReference type="EMBL" id="KM382275">
    <property type="protein sequence ID" value="AIO05741.1"/>
    <property type="molecule type" value="Genomic_DNA"/>
</dbReference>
<organism evidence="2">
    <name type="scientific">Parasitella parasitica</name>
    <dbReference type="NCBI Taxonomy" id="35722"/>
    <lineage>
        <taxon>Eukaryota</taxon>
        <taxon>Fungi</taxon>
        <taxon>Fungi incertae sedis</taxon>
        <taxon>Mucoromycota</taxon>
        <taxon>Mucoromycotina</taxon>
        <taxon>Mucoromycetes</taxon>
        <taxon>Mucorales</taxon>
        <taxon>Mucorineae</taxon>
        <taxon>Mucoraceae</taxon>
        <taxon>Parasitella</taxon>
    </lineage>
</organism>